<gene>
    <name evidence="1" type="ORF">Pint_21485</name>
</gene>
<sequence>MAVEIIGSTAGAGSFVLDLCRCLAAPIGRPFKYLWNYNTNFINLEKEVDKLKDARVKVQRKVDAAINNVEEIEETVEKWQKDVDSIIGEAEQLIQEKANNPRCFKGLCPNWITHYKHSKKAFKLKENDISLELDKESEVADKANKLYARLKMSKKDEKGEKGKKDEKGEKGKKDEKGEKGKKDEKDMRPVKILLILDNIWKDLDLATVGIPSGDDRGGCKLLLTTRVRDVLDRMGSTNNFKMGTLNDEEAWSLFQKMAVVL</sequence>
<dbReference type="Proteomes" id="UP001163603">
    <property type="component" value="Chromosome 13"/>
</dbReference>
<dbReference type="EMBL" id="CM047748">
    <property type="protein sequence ID" value="KAJ0013311.1"/>
    <property type="molecule type" value="Genomic_DNA"/>
</dbReference>
<proteinExistence type="predicted"/>
<organism evidence="1 2">
    <name type="scientific">Pistacia integerrima</name>
    <dbReference type="NCBI Taxonomy" id="434235"/>
    <lineage>
        <taxon>Eukaryota</taxon>
        <taxon>Viridiplantae</taxon>
        <taxon>Streptophyta</taxon>
        <taxon>Embryophyta</taxon>
        <taxon>Tracheophyta</taxon>
        <taxon>Spermatophyta</taxon>
        <taxon>Magnoliopsida</taxon>
        <taxon>eudicotyledons</taxon>
        <taxon>Gunneridae</taxon>
        <taxon>Pentapetalae</taxon>
        <taxon>rosids</taxon>
        <taxon>malvids</taxon>
        <taxon>Sapindales</taxon>
        <taxon>Anacardiaceae</taxon>
        <taxon>Pistacia</taxon>
    </lineage>
</organism>
<keyword evidence="2" id="KW-1185">Reference proteome</keyword>
<evidence type="ECO:0000313" key="1">
    <source>
        <dbReference type="EMBL" id="KAJ0013311.1"/>
    </source>
</evidence>
<name>A0ACC0XB72_9ROSI</name>
<reference evidence="2" key="1">
    <citation type="journal article" date="2023" name="G3 (Bethesda)">
        <title>Genome assembly and association tests identify interacting loci associated with vigor, precocity, and sex in interspecific pistachio rootstocks.</title>
        <authorList>
            <person name="Palmer W."/>
            <person name="Jacygrad E."/>
            <person name="Sagayaradj S."/>
            <person name="Cavanaugh K."/>
            <person name="Han R."/>
            <person name="Bertier L."/>
            <person name="Beede B."/>
            <person name="Kafkas S."/>
            <person name="Golino D."/>
            <person name="Preece J."/>
            <person name="Michelmore R."/>
        </authorList>
    </citation>
    <scope>NUCLEOTIDE SEQUENCE [LARGE SCALE GENOMIC DNA]</scope>
</reference>
<accession>A0ACC0XB72</accession>
<comment type="caution">
    <text evidence="1">The sequence shown here is derived from an EMBL/GenBank/DDBJ whole genome shotgun (WGS) entry which is preliminary data.</text>
</comment>
<protein>
    <submittedName>
        <fullName evidence="1">Uncharacterized protein</fullName>
    </submittedName>
</protein>
<evidence type="ECO:0000313" key="2">
    <source>
        <dbReference type="Proteomes" id="UP001163603"/>
    </source>
</evidence>